<protein>
    <submittedName>
        <fullName evidence="11">Vesicle transport v-snare protein</fullName>
    </submittedName>
</protein>
<dbReference type="GO" id="GO:0031201">
    <property type="term" value="C:SNARE complex"/>
    <property type="evidence" value="ECO:0007669"/>
    <property type="project" value="TreeGrafter"/>
</dbReference>
<evidence type="ECO:0000256" key="1">
    <source>
        <dbReference type="ARBA" id="ARBA00004409"/>
    </source>
</evidence>
<evidence type="ECO:0000256" key="9">
    <source>
        <dbReference type="SAM" id="Coils"/>
    </source>
</evidence>
<dbReference type="GO" id="GO:0000139">
    <property type="term" value="C:Golgi membrane"/>
    <property type="evidence" value="ECO:0007669"/>
    <property type="project" value="UniProtKB-SubCell"/>
</dbReference>
<dbReference type="PANTHER" id="PTHR21094:SF2">
    <property type="entry name" value="GOLGI SNAP RECEPTOR COMPLEX MEMBER 1"/>
    <property type="match status" value="1"/>
</dbReference>
<keyword evidence="4 10" id="KW-0812">Transmembrane</keyword>
<keyword evidence="7" id="KW-0333">Golgi apparatus</keyword>
<feature type="transmembrane region" description="Helical" evidence="10">
    <location>
        <begin position="190"/>
        <end position="207"/>
    </location>
</feature>
<keyword evidence="12" id="KW-1185">Reference proteome</keyword>
<dbReference type="PANTHER" id="PTHR21094">
    <property type="entry name" value="GOS-28 SNARE- RELATED"/>
    <property type="match status" value="1"/>
</dbReference>
<evidence type="ECO:0000256" key="3">
    <source>
        <dbReference type="ARBA" id="ARBA00022448"/>
    </source>
</evidence>
<dbReference type="GO" id="GO:0048219">
    <property type="term" value="P:inter-Golgi cisterna vesicle-mediated transport"/>
    <property type="evidence" value="ECO:0007669"/>
    <property type="project" value="TreeGrafter"/>
</dbReference>
<dbReference type="EMBL" id="JAQHRD010000001">
    <property type="protein sequence ID" value="KAJ6445880.1"/>
    <property type="molecule type" value="Genomic_DNA"/>
</dbReference>
<dbReference type="Proteomes" id="UP001163105">
    <property type="component" value="Unassembled WGS sequence"/>
</dbReference>
<keyword evidence="3" id="KW-0813">Transport</keyword>
<evidence type="ECO:0000256" key="6">
    <source>
        <dbReference type="ARBA" id="ARBA00022989"/>
    </source>
</evidence>
<dbReference type="Pfam" id="PF12352">
    <property type="entry name" value="V-SNARE_C"/>
    <property type="match status" value="1"/>
</dbReference>
<comment type="caution">
    <text evidence="11">The sequence shown here is derived from an EMBL/GenBank/DDBJ whole genome shotgun (WGS) entry which is preliminary data.</text>
</comment>
<dbReference type="GO" id="GO:0006888">
    <property type="term" value="P:endoplasmic reticulum to Golgi vesicle-mediated transport"/>
    <property type="evidence" value="ECO:0007669"/>
    <property type="project" value="InterPro"/>
</dbReference>
<organism evidence="11 12">
    <name type="scientific">Purpureocillium lavendulum</name>
    <dbReference type="NCBI Taxonomy" id="1247861"/>
    <lineage>
        <taxon>Eukaryota</taxon>
        <taxon>Fungi</taxon>
        <taxon>Dikarya</taxon>
        <taxon>Ascomycota</taxon>
        <taxon>Pezizomycotina</taxon>
        <taxon>Sordariomycetes</taxon>
        <taxon>Hypocreomycetidae</taxon>
        <taxon>Hypocreales</taxon>
        <taxon>Ophiocordycipitaceae</taxon>
        <taxon>Purpureocillium</taxon>
    </lineage>
</organism>
<evidence type="ECO:0000256" key="2">
    <source>
        <dbReference type="ARBA" id="ARBA00008473"/>
    </source>
</evidence>
<dbReference type="GO" id="GO:0015031">
    <property type="term" value="P:protein transport"/>
    <property type="evidence" value="ECO:0007669"/>
    <property type="project" value="UniProtKB-KW"/>
</dbReference>
<keyword evidence="9" id="KW-0175">Coiled coil</keyword>
<dbReference type="GO" id="GO:0005797">
    <property type="term" value="C:Golgi medial cisterna"/>
    <property type="evidence" value="ECO:0007669"/>
    <property type="project" value="TreeGrafter"/>
</dbReference>
<comment type="subcellular location">
    <subcellularLocation>
        <location evidence="1">Golgi apparatus membrane</location>
        <topology evidence="1">Single-pass type IV membrane protein</topology>
    </subcellularLocation>
</comment>
<comment type="similarity">
    <text evidence="2">Belongs to the GOSR1 family.</text>
</comment>
<feature type="coiled-coil region" evidence="9">
    <location>
        <begin position="28"/>
        <end position="96"/>
    </location>
</feature>
<evidence type="ECO:0000256" key="4">
    <source>
        <dbReference type="ARBA" id="ARBA00022692"/>
    </source>
</evidence>
<gene>
    <name evidence="11" type="primary">GOSR1</name>
    <name evidence="11" type="ORF">O9K51_00645</name>
</gene>
<dbReference type="GO" id="GO:0005801">
    <property type="term" value="C:cis-Golgi network"/>
    <property type="evidence" value="ECO:0007669"/>
    <property type="project" value="InterPro"/>
</dbReference>
<accession>A0AB34G370</accession>
<evidence type="ECO:0000256" key="10">
    <source>
        <dbReference type="SAM" id="Phobius"/>
    </source>
</evidence>
<reference evidence="11" key="1">
    <citation type="submission" date="2023-01" db="EMBL/GenBank/DDBJ databases">
        <title>The growth and conidiation of Purpureocillium lavendulum are regulated by nitrogen source and histone H3K14 acetylation.</title>
        <authorList>
            <person name="Tang P."/>
            <person name="Han J."/>
            <person name="Zhang C."/>
            <person name="Tang P."/>
            <person name="Qi F."/>
            <person name="Zhang K."/>
            <person name="Liang L."/>
        </authorList>
    </citation>
    <scope>NUCLEOTIDE SEQUENCE</scope>
    <source>
        <strain evidence="11">YMF1.00683</strain>
    </source>
</reference>
<keyword evidence="5" id="KW-0653">Protein transport</keyword>
<keyword evidence="6 10" id="KW-1133">Transmembrane helix</keyword>
<evidence type="ECO:0000256" key="8">
    <source>
        <dbReference type="ARBA" id="ARBA00023136"/>
    </source>
</evidence>
<dbReference type="GO" id="GO:0006906">
    <property type="term" value="P:vesicle fusion"/>
    <property type="evidence" value="ECO:0007669"/>
    <property type="project" value="TreeGrafter"/>
</dbReference>
<dbReference type="GO" id="GO:0005484">
    <property type="term" value="F:SNAP receptor activity"/>
    <property type="evidence" value="ECO:0007669"/>
    <property type="project" value="TreeGrafter"/>
</dbReference>
<evidence type="ECO:0000256" key="5">
    <source>
        <dbReference type="ARBA" id="ARBA00022927"/>
    </source>
</evidence>
<evidence type="ECO:0000313" key="11">
    <source>
        <dbReference type="EMBL" id="KAJ6445880.1"/>
    </source>
</evidence>
<name>A0AB34G370_9HYPO</name>
<evidence type="ECO:0000256" key="7">
    <source>
        <dbReference type="ARBA" id="ARBA00023034"/>
    </source>
</evidence>
<sequence>MCETETLFHTYSQFSTAANIPPKPTEQERETEAKIQELLEKRESVVSQLARLLDSEASLTSSALKQNNLSLLREKLAAHRRDLGRLRGTLQQARDRANLLTNVRSDIDQYRANNPEAAEAEYMIDERRRIDNSHGMADSVLSQAYAVNDSFLLQRETLSSINRRITLAASKVPGINTLIGRISAKKRRDGIIMGCFIALCFVVWLSGELLSRRGRPAGVFLDFVDDAREALCQALDLVRVAGAAAGPADAAVVVDEGAAEEAHEPGLAGVVLVVDVDELGDAGVALDDVVQGRVGGARGEAGDLLLGPLAAEDGDDGCAAGEQGRRVAQRRVGLDESLAVEVGEEEGELGLEEARGRDEGLALVVLEVAPVAELFAALQVLVVVDKVLLALLEGAAVDARVLAGPRGQRHADGPREGLGDEVALDALAVGARGLDGRAGDGALGVERGARGGLVGAGGARRGRDEASSLVRRVPGWRRLGPAEDAGERGLTARGEAAKGHFYPLRRHSVEFAASVGDAEAVCMVVLSVAVEDGG</sequence>
<proteinExistence type="inferred from homology"/>
<dbReference type="AlphaFoldDB" id="A0AB34G370"/>
<keyword evidence="8 10" id="KW-0472">Membrane</keyword>
<dbReference type="InterPro" id="IPR023601">
    <property type="entry name" value="Golgi_SNAP_su1"/>
</dbReference>
<evidence type="ECO:0000313" key="12">
    <source>
        <dbReference type="Proteomes" id="UP001163105"/>
    </source>
</evidence>